<reference evidence="4 5" key="1">
    <citation type="submission" date="2008-11" db="EMBL/GenBank/DDBJ databases">
        <title>Draft genome sequence of Bacteroides pectinophilus (ATCC 43243).</title>
        <authorList>
            <person name="Sudarsanam P."/>
            <person name="Ley R."/>
            <person name="Guruge J."/>
            <person name="Turnbaugh P.J."/>
            <person name="Mahowald M."/>
            <person name="Liep D."/>
            <person name="Gordon J."/>
        </authorList>
    </citation>
    <scope>NUCLEOTIDE SEQUENCE [LARGE SCALE GENOMIC DNA]</scope>
    <source>
        <strain evidence="4 5">ATCC 43243</strain>
    </source>
</reference>
<dbReference type="GO" id="GO:0016757">
    <property type="term" value="F:glycosyltransferase activity"/>
    <property type="evidence" value="ECO:0007669"/>
    <property type="project" value="UniProtKB-KW"/>
</dbReference>
<dbReference type="InterPro" id="IPR001173">
    <property type="entry name" value="Glyco_trans_2-like"/>
</dbReference>
<protein>
    <recommendedName>
        <fullName evidence="3">Glycosyltransferase 2-like domain-containing protein</fullName>
    </recommendedName>
</protein>
<proteinExistence type="predicted"/>
<dbReference type="HOGENOM" id="CLU_025996_25_2_9"/>
<evidence type="ECO:0000256" key="1">
    <source>
        <dbReference type="ARBA" id="ARBA00022676"/>
    </source>
</evidence>
<evidence type="ECO:0000256" key="2">
    <source>
        <dbReference type="ARBA" id="ARBA00022679"/>
    </source>
</evidence>
<dbReference type="AlphaFoldDB" id="B7AUL4"/>
<dbReference type="PANTHER" id="PTHR22916:SF51">
    <property type="entry name" value="GLYCOSYLTRANSFERASE EPSH-RELATED"/>
    <property type="match status" value="1"/>
</dbReference>
<feature type="domain" description="Glycosyltransferase 2-like" evidence="3">
    <location>
        <begin position="5"/>
        <end position="111"/>
    </location>
</feature>
<gene>
    <name evidence="4" type="ORF">BACPEC_02412</name>
</gene>
<keyword evidence="2" id="KW-0808">Transferase</keyword>
<dbReference type="Proteomes" id="UP000003136">
    <property type="component" value="Unassembled WGS sequence"/>
</dbReference>
<keyword evidence="1" id="KW-0328">Glycosyltransferase</keyword>
<evidence type="ECO:0000313" key="4">
    <source>
        <dbReference type="EMBL" id="EEC55905.1"/>
    </source>
</evidence>
<dbReference type="Gene3D" id="3.90.550.10">
    <property type="entry name" value="Spore Coat Polysaccharide Biosynthesis Protein SpsA, Chain A"/>
    <property type="match status" value="1"/>
</dbReference>
<organism evidence="4 5">
    <name type="scientific">[Bacteroides] pectinophilus ATCC 43243</name>
    <dbReference type="NCBI Taxonomy" id="483218"/>
    <lineage>
        <taxon>Bacteria</taxon>
        <taxon>Bacillati</taxon>
        <taxon>Bacillota</taxon>
        <taxon>Clostridia</taxon>
        <taxon>Eubacteriales</taxon>
    </lineage>
</organism>
<dbReference type="STRING" id="483218.BACPEC_02412"/>
<sequence length="349" mass="40089">MMKFSVIMPAYNGMHYIDAAVASVLSQSYADFEYIITDDGSTDGTRDYLEKLSKNDARVKVIFLEKNGGIGNARNTAIREADGEYLLFIDQDDFFVDGAFDMLAARLGAEADCGTNFADPAEDVYGAANCTDVLCFGMNRVREDGSLIQAFPPELSGSALRWDLCTVWTYAVRRSIIVDNGIEFPVDSMNEDMIFSLRLARYTDRIERMDECLYSHRINELSTSNNMSAKFDRYPDSRRLVFEECRNAYDASGSASDRKLIFLTALAYYYSIQFGIFRKDAPDTKLKEYRLHRQALEECFGDYLHGHSVTLFRPKCRRFIYRLVVWVSYRMEKYLGQAFFEKFILLMGR</sequence>
<keyword evidence="5" id="KW-1185">Reference proteome</keyword>
<dbReference type="Pfam" id="PF00535">
    <property type="entry name" value="Glycos_transf_2"/>
    <property type="match status" value="1"/>
</dbReference>
<evidence type="ECO:0000259" key="3">
    <source>
        <dbReference type="Pfam" id="PF00535"/>
    </source>
</evidence>
<name>B7AUL4_9FIRM</name>
<dbReference type="InterPro" id="IPR029044">
    <property type="entry name" value="Nucleotide-diphossugar_trans"/>
</dbReference>
<comment type="caution">
    <text evidence="4">The sequence shown here is derived from an EMBL/GenBank/DDBJ whole genome shotgun (WGS) entry which is preliminary data.</text>
</comment>
<dbReference type="SUPFAM" id="SSF53448">
    <property type="entry name" value="Nucleotide-diphospho-sugar transferases"/>
    <property type="match status" value="1"/>
</dbReference>
<dbReference type="CDD" id="cd00761">
    <property type="entry name" value="Glyco_tranf_GTA_type"/>
    <property type="match status" value="1"/>
</dbReference>
<evidence type="ECO:0000313" key="5">
    <source>
        <dbReference type="Proteomes" id="UP000003136"/>
    </source>
</evidence>
<dbReference type="eggNOG" id="COG0463">
    <property type="taxonomic scope" value="Bacteria"/>
</dbReference>
<accession>B7AUL4</accession>
<dbReference type="EMBL" id="ABVQ01000037">
    <property type="protein sequence ID" value="EEC55905.1"/>
    <property type="molecule type" value="Genomic_DNA"/>
</dbReference>
<dbReference type="PANTHER" id="PTHR22916">
    <property type="entry name" value="GLYCOSYLTRANSFERASE"/>
    <property type="match status" value="1"/>
</dbReference>
<reference evidence="4 5" key="2">
    <citation type="submission" date="2008-11" db="EMBL/GenBank/DDBJ databases">
        <authorList>
            <person name="Fulton L."/>
            <person name="Clifton S."/>
            <person name="Fulton B."/>
            <person name="Xu J."/>
            <person name="Minx P."/>
            <person name="Pepin K.H."/>
            <person name="Johnson M."/>
            <person name="Bhonagiri V."/>
            <person name="Nash W.E."/>
            <person name="Mardis E.R."/>
            <person name="Wilson R.K."/>
        </authorList>
    </citation>
    <scope>NUCLEOTIDE SEQUENCE [LARGE SCALE GENOMIC DNA]</scope>
    <source>
        <strain evidence="4 5">ATCC 43243</strain>
    </source>
</reference>